<dbReference type="InterPro" id="IPR011453">
    <property type="entry name" value="DUF1559"/>
</dbReference>
<dbReference type="PROSITE" id="PS00409">
    <property type="entry name" value="PROKAR_NTER_METHYL"/>
    <property type="match status" value="1"/>
</dbReference>
<proteinExistence type="predicted"/>
<dbReference type="Proteomes" id="UP000318626">
    <property type="component" value="Chromosome"/>
</dbReference>
<evidence type="ECO:0000256" key="1">
    <source>
        <dbReference type="SAM" id="Phobius"/>
    </source>
</evidence>
<keyword evidence="1" id="KW-0472">Membrane</keyword>
<evidence type="ECO:0000313" key="3">
    <source>
        <dbReference type="EMBL" id="QDU77972.1"/>
    </source>
</evidence>
<dbReference type="AlphaFoldDB" id="A0A518CFG5"/>
<evidence type="ECO:0000259" key="2">
    <source>
        <dbReference type="Pfam" id="PF07596"/>
    </source>
</evidence>
<feature type="transmembrane region" description="Helical" evidence="1">
    <location>
        <begin position="16"/>
        <end position="37"/>
    </location>
</feature>
<evidence type="ECO:0000313" key="4">
    <source>
        <dbReference type="Proteomes" id="UP000318626"/>
    </source>
</evidence>
<keyword evidence="1" id="KW-0812">Transmembrane</keyword>
<dbReference type="PANTHER" id="PTHR30093">
    <property type="entry name" value="GENERAL SECRETION PATHWAY PROTEIN G"/>
    <property type="match status" value="1"/>
</dbReference>
<keyword evidence="1" id="KW-1133">Transmembrane helix</keyword>
<dbReference type="Pfam" id="PF07596">
    <property type="entry name" value="SBP_bac_10"/>
    <property type="match status" value="1"/>
</dbReference>
<dbReference type="OrthoDB" id="255848at2"/>
<dbReference type="Pfam" id="PF07963">
    <property type="entry name" value="N_methyl"/>
    <property type="match status" value="1"/>
</dbReference>
<dbReference type="InterPro" id="IPR012902">
    <property type="entry name" value="N_methyl_site"/>
</dbReference>
<dbReference type="KEGG" id="bvo:Pan97_50510"/>
<feature type="domain" description="DUF1559" evidence="2">
    <location>
        <begin position="38"/>
        <end position="292"/>
    </location>
</feature>
<dbReference type="SUPFAM" id="SSF54523">
    <property type="entry name" value="Pili subunits"/>
    <property type="match status" value="1"/>
</dbReference>
<dbReference type="NCBIfam" id="TIGR02532">
    <property type="entry name" value="IV_pilin_GFxxxE"/>
    <property type="match status" value="1"/>
</dbReference>
<dbReference type="InterPro" id="IPR045584">
    <property type="entry name" value="Pilin-like"/>
</dbReference>
<protein>
    <submittedName>
        <fullName evidence="3">Putative major pilin subunit</fullName>
    </submittedName>
</protein>
<gene>
    <name evidence="3" type="ORF">Pan97_50510</name>
</gene>
<organism evidence="3 4">
    <name type="scientific">Bremerella volcania</name>
    <dbReference type="NCBI Taxonomy" id="2527984"/>
    <lineage>
        <taxon>Bacteria</taxon>
        <taxon>Pseudomonadati</taxon>
        <taxon>Planctomycetota</taxon>
        <taxon>Planctomycetia</taxon>
        <taxon>Pirellulales</taxon>
        <taxon>Pirellulaceae</taxon>
        <taxon>Bremerella</taxon>
    </lineage>
</organism>
<dbReference type="PANTHER" id="PTHR30093:SF2">
    <property type="entry name" value="TYPE II SECRETION SYSTEM PROTEIN H"/>
    <property type="match status" value="1"/>
</dbReference>
<keyword evidence="4" id="KW-1185">Reference proteome</keyword>
<dbReference type="Gene3D" id="3.30.700.10">
    <property type="entry name" value="Glycoprotein, Type 4 Pilin"/>
    <property type="match status" value="1"/>
</dbReference>
<reference evidence="4" key="1">
    <citation type="submission" date="2019-02" db="EMBL/GenBank/DDBJ databases">
        <title>Deep-cultivation of Planctomycetes and their phenomic and genomic characterization uncovers novel biology.</title>
        <authorList>
            <person name="Wiegand S."/>
            <person name="Jogler M."/>
            <person name="Boedeker C."/>
            <person name="Pinto D."/>
            <person name="Vollmers J."/>
            <person name="Rivas-Marin E."/>
            <person name="Kohn T."/>
            <person name="Peeters S.H."/>
            <person name="Heuer A."/>
            <person name="Rast P."/>
            <person name="Oberbeckmann S."/>
            <person name="Bunk B."/>
            <person name="Jeske O."/>
            <person name="Meyerdierks A."/>
            <person name="Storesund J.E."/>
            <person name="Kallscheuer N."/>
            <person name="Luecker S."/>
            <person name="Lage O.M."/>
            <person name="Pohl T."/>
            <person name="Merkel B.J."/>
            <person name="Hornburger P."/>
            <person name="Mueller R.-W."/>
            <person name="Bruemmer F."/>
            <person name="Labrenz M."/>
            <person name="Spormann A.M."/>
            <person name="Op den Camp H."/>
            <person name="Overmann J."/>
            <person name="Amann R."/>
            <person name="Jetten M.S.M."/>
            <person name="Mascher T."/>
            <person name="Medema M.H."/>
            <person name="Devos D.P."/>
            <person name="Kaster A.-K."/>
            <person name="Ovreas L."/>
            <person name="Rohde M."/>
            <person name="Galperin M.Y."/>
            <person name="Jogler C."/>
        </authorList>
    </citation>
    <scope>NUCLEOTIDE SEQUENCE [LARGE SCALE GENOMIC DNA]</scope>
    <source>
        <strain evidence="4">Pan97</strain>
    </source>
</reference>
<name>A0A518CFG5_9BACT</name>
<accession>A0A518CFG5</accession>
<sequence length="310" mass="34836">MRVVGLAGRTRRGFTLVELLVVIAIIGVLIALLLPAVQQAREAARRMQCGNNMKQMGIAIHNYHDTFLHFPPGRVQSGEPYWGNWCIAILPYIEQNALYESYDHTVTCDHANNADEVKQRLEAFICPSDTMPTPIRQPSSGFGRDAHAMSYKGMSGYVEDEAYNWDHIKEVDMSTQKWKGIFHSVGNYNNDKLNFEKMASVTDGTTNTLLVGEFHQPKDDPGRGAFWAHSKWGYGVGYVILDPYIFGNEYNTCTANTSTNICRRAWYSHHPGGLNFLRADASTFFLPETIDLRVFGAQATMGNGEVERIN</sequence>
<dbReference type="RefSeq" id="WP_144978648.1">
    <property type="nucleotide sequence ID" value="NZ_CP036289.1"/>
</dbReference>
<dbReference type="EMBL" id="CP036289">
    <property type="protein sequence ID" value="QDU77972.1"/>
    <property type="molecule type" value="Genomic_DNA"/>
</dbReference>